<keyword evidence="1" id="KW-1133">Transmembrane helix</keyword>
<reference evidence="2 3" key="1">
    <citation type="submission" date="2020-08" db="EMBL/GenBank/DDBJ databases">
        <title>Genomic Encyclopedia of Type Strains, Phase IV (KMG-IV): sequencing the most valuable type-strain genomes for metagenomic binning, comparative biology and taxonomic classification.</title>
        <authorList>
            <person name="Goeker M."/>
        </authorList>
    </citation>
    <scope>NUCLEOTIDE SEQUENCE [LARGE SCALE GENOMIC DNA]</scope>
    <source>
        <strain evidence="2 3">DSM 17976</strain>
    </source>
</reference>
<dbReference type="Proteomes" id="UP000541352">
    <property type="component" value="Unassembled WGS sequence"/>
</dbReference>
<keyword evidence="1" id="KW-0812">Transmembrane</keyword>
<accession>A0A7W5ZKR2</accession>
<proteinExistence type="predicted"/>
<name>A0A7W5ZKR2_9BACT</name>
<dbReference type="EMBL" id="JACIBY010000005">
    <property type="protein sequence ID" value="MBB3838866.1"/>
    <property type="molecule type" value="Genomic_DNA"/>
</dbReference>
<feature type="transmembrane region" description="Helical" evidence="1">
    <location>
        <begin position="6"/>
        <end position="26"/>
    </location>
</feature>
<comment type="caution">
    <text evidence="2">The sequence shown here is derived from an EMBL/GenBank/DDBJ whole genome shotgun (WGS) entry which is preliminary data.</text>
</comment>
<organism evidence="2 3">
    <name type="scientific">Runella defluvii</name>
    <dbReference type="NCBI Taxonomy" id="370973"/>
    <lineage>
        <taxon>Bacteria</taxon>
        <taxon>Pseudomonadati</taxon>
        <taxon>Bacteroidota</taxon>
        <taxon>Cytophagia</taxon>
        <taxon>Cytophagales</taxon>
        <taxon>Spirosomataceae</taxon>
        <taxon>Runella</taxon>
    </lineage>
</organism>
<protein>
    <submittedName>
        <fullName evidence="2">Cbb3-type cytochrome oxidase subunit 3</fullName>
    </submittedName>
</protein>
<evidence type="ECO:0000256" key="1">
    <source>
        <dbReference type="SAM" id="Phobius"/>
    </source>
</evidence>
<keyword evidence="3" id="KW-1185">Reference proteome</keyword>
<keyword evidence="1" id="KW-0472">Membrane</keyword>
<dbReference type="AlphaFoldDB" id="A0A7W5ZKR2"/>
<gene>
    <name evidence="2" type="ORF">FHS57_002872</name>
</gene>
<evidence type="ECO:0000313" key="2">
    <source>
        <dbReference type="EMBL" id="MBB3838866.1"/>
    </source>
</evidence>
<sequence>MDLRTIGTLIFYAVLLGVAFWVGGLLEKNERKYTKYFKED</sequence>
<evidence type="ECO:0000313" key="3">
    <source>
        <dbReference type="Proteomes" id="UP000541352"/>
    </source>
</evidence>